<organism evidence="1 2">
    <name type="scientific">Peptoniphilus asaccharolyticus DSM 20463</name>
    <dbReference type="NCBI Taxonomy" id="573058"/>
    <lineage>
        <taxon>Bacteria</taxon>
        <taxon>Bacillati</taxon>
        <taxon>Bacillota</taxon>
        <taxon>Tissierellia</taxon>
        <taxon>Tissierellales</taxon>
        <taxon>Peptoniphilaceae</taxon>
        <taxon>Peptoniphilus</taxon>
    </lineage>
</organism>
<keyword evidence="2" id="KW-1185">Reference proteome</keyword>
<dbReference type="Proteomes" id="UP000192368">
    <property type="component" value="Unassembled WGS sequence"/>
</dbReference>
<evidence type="ECO:0000313" key="1">
    <source>
        <dbReference type="EMBL" id="SMB91919.1"/>
    </source>
</evidence>
<dbReference type="RefSeq" id="WP_084231394.1">
    <property type="nucleotide sequence ID" value="NZ_FWWR01000013.1"/>
</dbReference>
<proteinExistence type="predicted"/>
<accession>A0A1W1VES9</accession>
<evidence type="ECO:0008006" key="3">
    <source>
        <dbReference type="Google" id="ProtNLM"/>
    </source>
</evidence>
<dbReference type="OrthoDB" id="357032at2"/>
<sequence>MSVWRKRKLKTYEDLPELRRQAFVDCIMKKSTEESIVGTFGSNVNQPLIYAYGLYPVPIEGLDSNIYAYGDYIGCDLIKSSIIYLKTEKCPLLFSSNMYVVEDFCPYIIKSLREETQKPVYVYNSEDGLRMELEAVYHREYSKEKHEWAIDEFKRIDTAIDKLHRSNLTGREIFLVEFFSRYLIDLEERREFLEETVSELTVDEIEKQVVPALCVGGIFRAIDKYMNTTRYILTEDVGSPKFACRGCFKGEIKFNY</sequence>
<evidence type="ECO:0000313" key="2">
    <source>
        <dbReference type="Proteomes" id="UP000192368"/>
    </source>
</evidence>
<name>A0A1W1VES9_PEPAS</name>
<dbReference type="STRING" id="573058.SAMN00017477_1865"/>
<gene>
    <name evidence="1" type="ORF">SAMN00017477_1865</name>
</gene>
<dbReference type="AlphaFoldDB" id="A0A1W1VES9"/>
<protein>
    <recommendedName>
        <fullName evidence="3">2-hydroxyacyl-CoA dehydratase</fullName>
    </recommendedName>
</protein>
<reference evidence="2" key="1">
    <citation type="submission" date="2017-04" db="EMBL/GenBank/DDBJ databases">
        <authorList>
            <person name="Varghese N."/>
            <person name="Submissions S."/>
        </authorList>
    </citation>
    <scope>NUCLEOTIDE SEQUENCE [LARGE SCALE GENOMIC DNA]</scope>
    <source>
        <strain evidence="2">DSM 20463</strain>
    </source>
</reference>
<dbReference type="EMBL" id="FWWR01000013">
    <property type="protein sequence ID" value="SMB91919.1"/>
    <property type="molecule type" value="Genomic_DNA"/>
</dbReference>